<keyword evidence="3" id="KW-1185">Reference proteome</keyword>
<dbReference type="AlphaFoldDB" id="E4TVV0"/>
<dbReference type="InterPro" id="IPR029044">
    <property type="entry name" value="Nucleotide-diphossugar_trans"/>
</dbReference>
<dbReference type="RefSeq" id="WP_013454341.1">
    <property type="nucleotide sequence ID" value="NC_014759.1"/>
</dbReference>
<dbReference type="Pfam" id="PF00535">
    <property type="entry name" value="Glycos_transf_2"/>
    <property type="match status" value="1"/>
</dbReference>
<accession>E4TVV0</accession>
<dbReference type="STRING" id="643867.Ftrac_2218"/>
<sequence length="314" mass="37298">MGSKIEPVLSIIMPAYNAEKYISEAIESIINQTYTNWELLICDDNSTDKTYEIAKSFMDERIKLFKNPVNKKKPKTTNWLFTKSKGEIITIHDADDISHPLRFEKQINQILKSPNYFCGCDMQYIKENGKLLNRGIKKINILNRNYPRVGDATLVFYKSAIDNGVIYRDFFSNNMDYDFGLRLLKNYSYKNVNEYLYYYRNVPFSISKNHLKKDIFINPELVRYFHDQRTVNNIDSLDLNNFEDIENKTKNILIELQSDKSALERKAVGFLLNLKMNKTALRIWMVGWRKDYLNIDIYKNLLWLIRNTFLRKYD</sequence>
<dbReference type="CDD" id="cd00761">
    <property type="entry name" value="Glyco_tranf_GTA_type"/>
    <property type="match status" value="1"/>
</dbReference>
<gene>
    <name evidence="2" type="ordered locus">Ftrac_2218</name>
</gene>
<evidence type="ECO:0000259" key="1">
    <source>
        <dbReference type="Pfam" id="PF00535"/>
    </source>
</evidence>
<dbReference type="HOGENOM" id="CLU_025996_0_4_10"/>
<name>E4TVV0_MARTH</name>
<dbReference type="InterPro" id="IPR001173">
    <property type="entry name" value="Glyco_trans_2-like"/>
</dbReference>
<dbReference type="Gene3D" id="3.90.550.10">
    <property type="entry name" value="Spore Coat Polysaccharide Biosynthesis Protein SpsA, Chain A"/>
    <property type="match status" value="1"/>
</dbReference>
<dbReference type="SUPFAM" id="SSF53448">
    <property type="entry name" value="Nucleotide-diphospho-sugar transferases"/>
    <property type="match status" value="1"/>
</dbReference>
<evidence type="ECO:0000313" key="3">
    <source>
        <dbReference type="Proteomes" id="UP000008720"/>
    </source>
</evidence>
<evidence type="ECO:0000313" key="2">
    <source>
        <dbReference type="EMBL" id="ADR22198.1"/>
    </source>
</evidence>
<dbReference type="KEGG" id="mtt:Ftrac_2218"/>
<reference evidence="2 3" key="1">
    <citation type="journal article" date="2011" name="Stand. Genomic Sci.">
        <title>Complete genome sequence of Marivirga tractuosa type strain (H-43).</title>
        <authorList>
            <person name="Pagani I."/>
            <person name="Chertkov O."/>
            <person name="Lapidus A."/>
            <person name="Lucas S."/>
            <person name="Del Rio T.G."/>
            <person name="Tice H."/>
            <person name="Copeland A."/>
            <person name="Cheng J.F."/>
            <person name="Nolan M."/>
            <person name="Saunders E."/>
            <person name="Pitluck S."/>
            <person name="Held B."/>
            <person name="Goodwin L."/>
            <person name="Liolios K."/>
            <person name="Ovchinikova G."/>
            <person name="Ivanova N."/>
            <person name="Mavromatis K."/>
            <person name="Pati A."/>
            <person name="Chen A."/>
            <person name="Palaniappan K."/>
            <person name="Land M."/>
            <person name="Hauser L."/>
            <person name="Jeffries C.D."/>
            <person name="Detter J.C."/>
            <person name="Han C."/>
            <person name="Tapia R."/>
            <person name="Ngatchou-Djao O.D."/>
            <person name="Rohde M."/>
            <person name="Goker M."/>
            <person name="Spring S."/>
            <person name="Sikorski J."/>
            <person name="Woyke T."/>
            <person name="Bristow J."/>
            <person name="Eisen J.A."/>
            <person name="Markowitz V."/>
            <person name="Hugenholtz P."/>
            <person name="Klenk H.P."/>
            <person name="Kyrpides N.C."/>
        </authorList>
    </citation>
    <scope>NUCLEOTIDE SEQUENCE [LARGE SCALE GENOMIC DNA]</scope>
    <source>
        <strain evidence="3">ATCC 23168 / DSM 4126 / NBRC 15989 / NCIMB 1408 / VKM B-1430 / H-43</strain>
    </source>
</reference>
<feature type="domain" description="Glycosyltransferase 2-like" evidence="1">
    <location>
        <begin position="10"/>
        <end position="137"/>
    </location>
</feature>
<dbReference type="eggNOG" id="COG1215">
    <property type="taxonomic scope" value="Bacteria"/>
</dbReference>
<dbReference type="CAZy" id="GT2">
    <property type="family name" value="Glycosyltransferase Family 2"/>
</dbReference>
<dbReference type="PANTHER" id="PTHR22916">
    <property type="entry name" value="GLYCOSYLTRANSFERASE"/>
    <property type="match status" value="1"/>
</dbReference>
<protein>
    <submittedName>
        <fullName evidence="2">Glycosyl transferase family 2</fullName>
    </submittedName>
</protein>
<dbReference type="Proteomes" id="UP000008720">
    <property type="component" value="Chromosome"/>
</dbReference>
<organism evidence="2 3">
    <name type="scientific">Marivirga tractuosa (strain ATCC 23168 / DSM 4126 / NBRC 15989 / NCIMB 1408 / VKM B-1430 / H-43)</name>
    <name type="common">Microscilla tractuosa</name>
    <name type="synonym">Flexibacter tractuosus</name>
    <dbReference type="NCBI Taxonomy" id="643867"/>
    <lineage>
        <taxon>Bacteria</taxon>
        <taxon>Pseudomonadati</taxon>
        <taxon>Bacteroidota</taxon>
        <taxon>Cytophagia</taxon>
        <taxon>Cytophagales</taxon>
        <taxon>Marivirgaceae</taxon>
        <taxon>Marivirga</taxon>
    </lineage>
</organism>
<dbReference type="PANTHER" id="PTHR22916:SF3">
    <property type="entry name" value="UDP-GLCNAC:BETAGAL BETA-1,3-N-ACETYLGLUCOSAMINYLTRANSFERASE-LIKE PROTEIN 1"/>
    <property type="match status" value="1"/>
</dbReference>
<keyword evidence="2" id="KW-0808">Transferase</keyword>
<dbReference type="OrthoDB" id="9815829at2"/>
<proteinExistence type="predicted"/>
<dbReference type="GO" id="GO:0016758">
    <property type="term" value="F:hexosyltransferase activity"/>
    <property type="evidence" value="ECO:0007669"/>
    <property type="project" value="UniProtKB-ARBA"/>
</dbReference>
<dbReference type="EMBL" id="CP002349">
    <property type="protein sequence ID" value="ADR22198.1"/>
    <property type="molecule type" value="Genomic_DNA"/>
</dbReference>